<feature type="chain" id="PRO_5047149912" evidence="2">
    <location>
        <begin position="23"/>
        <end position="240"/>
    </location>
</feature>
<dbReference type="EMBL" id="JAQQFM010000002">
    <property type="protein sequence ID" value="MFL9923634.1"/>
    <property type="molecule type" value="Genomic_DNA"/>
</dbReference>
<keyword evidence="5" id="KW-1185">Reference proteome</keyword>
<dbReference type="NCBIfam" id="TIGR02595">
    <property type="entry name" value="PEP_CTERM"/>
    <property type="match status" value="1"/>
</dbReference>
<accession>A0ABW9A5C8</accession>
<evidence type="ECO:0000313" key="5">
    <source>
        <dbReference type="Proteomes" id="UP001629246"/>
    </source>
</evidence>
<feature type="transmembrane region" description="Helical" evidence="1">
    <location>
        <begin position="214"/>
        <end position="232"/>
    </location>
</feature>
<gene>
    <name evidence="4" type="ORF">PQR62_05130</name>
</gene>
<keyword evidence="2" id="KW-0732">Signal</keyword>
<dbReference type="RefSeq" id="WP_408155462.1">
    <property type="nucleotide sequence ID" value="NZ_JAQQFM010000002.1"/>
</dbReference>
<keyword evidence="1" id="KW-1133">Transmembrane helix</keyword>
<organism evidence="4 5">
    <name type="scientific">Herbaspirillum lusitanum</name>
    <dbReference type="NCBI Taxonomy" id="213312"/>
    <lineage>
        <taxon>Bacteria</taxon>
        <taxon>Pseudomonadati</taxon>
        <taxon>Pseudomonadota</taxon>
        <taxon>Betaproteobacteria</taxon>
        <taxon>Burkholderiales</taxon>
        <taxon>Oxalobacteraceae</taxon>
        <taxon>Herbaspirillum</taxon>
    </lineage>
</organism>
<feature type="domain" description="Ice-binding protein C-terminal" evidence="3">
    <location>
        <begin position="209"/>
        <end position="235"/>
    </location>
</feature>
<proteinExistence type="predicted"/>
<protein>
    <submittedName>
        <fullName evidence="4">DUF642 domain-containing protein</fullName>
    </submittedName>
</protein>
<dbReference type="InterPro" id="IPR013424">
    <property type="entry name" value="Ice-binding_C"/>
</dbReference>
<dbReference type="Pfam" id="PF07589">
    <property type="entry name" value="PEP-CTERM"/>
    <property type="match status" value="1"/>
</dbReference>
<keyword evidence="1" id="KW-0472">Membrane</keyword>
<evidence type="ECO:0000256" key="2">
    <source>
        <dbReference type="SAM" id="SignalP"/>
    </source>
</evidence>
<dbReference type="Proteomes" id="UP001629246">
    <property type="component" value="Unassembled WGS sequence"/>
</dbReference>
<evidence type="ECO:0000256" key="1">
    <source>
        <dbReference type="SAM" id="Phobius"/>
    </source>
</evidence>
<feature type="signal peptide" evidence="2">
    <location>
        <begin position="1"/>
        <end position="22"/>
    </location>
</feature>
<comment type="caution">
    <text evidence="4">The sequence shown here is derived from an EMBL/GenBank/DDBJ whole genome shotgun (WGS) entry which is preliminary data.</text>
</comment>
<name>A0ABW9A5C8_9BURK</name>
<evidence type="ECO:0000313" key="4">
    <source>
        <dbReference type="EMBL" id="MFL9923634.1"/>
    </source>
</evidence>
<reference evidence="4 5" key="1">
    <citation type="journal article" date="2024" name="Chem. Sci.">
        <title>Discovery of megapolipeptins by genome mining of a Burkholderiales bacteria collection.</title>
        <authorList>
            <person name="Paulo B.S."/>
            <person name="Recchia M.J.J."/>
            <person name="Lee S."/>
            <person name="Fergusson C.H."/>
            <person name="Romanowski S.B."/>
            <person name="Hernandez A."/>
            <person name="Krull N."/>
            <person name="Liu D.Y."/>
            <person name="Cavanagh H."/>
            <person name="Bos A."/>
            <person name="Gray C.A."/>
            <person name="Murphy B.T."/>
            <person name="Linington R.G."/>
            <person name="Eustaquio A.S."/>
        </authorList>
    </citation>
    <scope>NUCLEOTIDE SEQUENCE [LARGE SCALE GENOMIC DNA]</scope>
    <source>
        <strain evidence="4 5">RL21-008-BIB-A</strain>
    </source>
</reference>
<keyword evidence="1" id="KW-0812">Transmembrane</keyword>
<dbReference type="Gene3D" id="2.60.120.260">
    <property type="entry name" value="Galactose-binding domain-like"/>
    <property type="match status" value="1"/>
</dbReference>
<sequence length="240" mass="24786">MKKLLGILAIAFLGFNAGAASAATVNLVTNGGFETTTNGGGKFSTVNGTTVATGWTSTGYTYIYTATGGDTNNYLQLWGPKNGSANGLTASPTGGNYIGSDGVWQAGPLSQTINNLIIGQTYVLSFDWAGAQQNGFTGATTEAWQVSLGDETYTTQYLSNLSHGFTGWTSSTFTFTATAVSEVLSFLAKDTPSGVPPFSLLDNVSLVAAVPEPGTLSVMLLGALALFGVAMARRRTASKL</sequence>
<evidence type="ECO:0000259" key="3">
    <source>
        <dbReference type="Pfam" id="PF07589"/>
    </source>
</evidence>